<name>A0A0G0M1S7_9BACT</name>
<evidence type="ECO:0000259" key="2">
    <source>
        <dbReference type="Pfam" id="PF13439"/>
    </source>
</evidence>
<gene>
    <name evidence="3" type="ORF">UT19_C0003G0085</name>
</gene>
<evidence type="ECO:0000313" key="4">
    <source>
        <dbReference type="Proteomes" id="UP000034932"/>
    </source>
</evidence>
<sequence length="394" mass="43501">MVKKIENALIVSLNRGRGSGLTFAQHVDTIHESLNASAHIVSSELPKQIINAPYNFHQVNLGGKPIPVHEFLPTCHSQIEANKLSAVEAEEYINDYRQVVEKVVTTYKPEIMILHHANLSTVAAAESAKKSKTPYVVYVHGTCMDGYIDNENRDPTLWNRILASLEKANFLITASQYVRNSLVLPHINYPENKVVVIPPHLDDNFDRLSGEMNIIESEEQQKSVVYVGSMIESKGPQVLAEASAWYSDLAQTIFIGDGALALLIEAKGKNVSVKGFISEQEKVDILKSASVVVVPSQKNEHFGITVIEGMASCGVVIVPNYGGISEILEDGRTGIKIDCKNSVHLGKAVKTLLEDEELRLRIRKNAKTSVRKNFSKGPIQTKIRTVLENSLLNI</sequence>
<dbReference type="PANTHER" id="PTHR45947">
    <property type="entry name" value="SULFOQUINOVOSYL TRANSFERASE SQD2"/>
    <property type="match status" value="1"/>
</dbReference>
<keyword evidence="3" id="KW-0808">Transferase</keyword>
<feature type="domain" description="Glycosyl transferase family 1" evidence="1">
    <location>
        <begin position="214"/>
        <end position="367"/>
    </location>
</feature>
<dbReference type="CDD" id="cd03801">
    <property type="entry name" value="GT4_PimA-like"/>
    <property type="match status" value="1"/>
</dbReference>
<dbReference type="Pfam" id="PF13439">
    <property type="entry name" value="Glyco_transf_4"/>
    <property type="match status" value="1"/>
</dbReference>
<reference evidence="3 4" key="1">
    <citation type="journal article" date="2015" name="Nature">
        <title>rRNA introns, odd ribosomes, and small enigmatic genomes across a large radiation of phyla.</title>
        <authorList>
            <person name="Brown C.T."/>
            <person name="Hug L.A."/>
            <person name="Thomas B.C."/>
            <person name="Sharon I."/>
            <person name="Castelle C.J."/>
            <person name="Singh A."/>
            <person name="Wilkins M.J."/>
            <person name="Williams K.H."/>
            <person name="Banfield J.F."/>
        </authorList>
    </citation>
    <scope>NUCLEOTIDE SEQUENCE [LARGE SCALE GENOMIC DNA]</scope>
</reference>
<feature type="domain" description="Glycosyltransferase subfamily 4-like N-terminal" evidence="2">
    <location>
        <begin position="100"/>
        <end position="203"/>
    </location>
</feature>
<protein>
    <submittedName>
        <fullName evidence="3">Glycosyl transferase group 1</fullName>
    </submittedName>
</protein>
<comment type="caution">
    <text evidence="3">The sequence shown here is derived from an EMBL/GenBank/DDBJ whole genome shotgun (WGS) entry which is preliminary data.</text>
</comment>
<dbReference type="PANTHER" id="PTHR45947:SF3">
    <property type="entry name" value="SULFOQUINOVOSYL TRANSFERASE SQD2"/>
    <property type="match status" value="1"/>
</dbReference>
<dbReference type="EMBL" id="LBVW01000003">
    <property type="protein sequence ID" value="KKQ94280.1"/>
    <property type="molecule type" value="Genomic_DNA"/>
</dbReference>
<dbReference type="STRING" id="1618573.UT19_C0003G0085"/>
<proteinExistence type="predicted"/>
<evidence type="ECO:0000313" key="3">
    <source>
        <dbReference type="EMBL" id="KKQ94280.1"/>
    </source>
</evidence>
<evidence type="ECO:0000259" key="1">
    <source>
        <dbReference type="Pfam" id="PF00534"/>
    </source>
</evidence>
<dbReference type="GO" id="GO:0016757">
    <property type="term" value="F:glycosyltransferase activity"/>
    <property type="evidence" value="ECO:0007669"/>
    <property type="project" value="InterPro"/>
</dbReference>
<organism evidence="3 4">
    <name type="scientific">Candidatus Woesebacteria bacterium GW2011_GWB1_39_10b</name>
    <dbReference type="NCBI Taxonomy" id="1618573"/>
    <lineage>
        <taxon>Bacteria</taxon>
        <taxon>Candidatus Woeseibacteriota</taxon>
    </lineage>
</organism>
<dbReference type="InterPro" id="IPR050194">
    <property type="entry name" value="Glycosyltransferase_grp1"/>
</dbReference>
<dbReference type="InterPro" id="IPR028098">
    <property type="entry name" value="Glyco_trans_4-like_N"/>
</dbReference>
<dbReference type="Proteomes" id="UP000034932">
    <property type="component" value="Unassembled WGS sequence"/>
</dbReference>
<dbReference type="InterPro" id="IPR001296">
    <property type="entry name" value="Glyco_trans_1"/>
</dbReference>
<accession>A0A0G0M1S7</accession>
<dbReference type="Pfam" id="PF00534">
    <property type="entry name" value="Glycos_transf_1"/>
    <property type="match status" value="1"/>
</dbReference>
<dbReference type="SUPFAM" id="SSF53756">
    <property type="entry name" value="UDP-Glycosyltransferase/glycogen phosphorylase"/>
    <property type="match status" value="1"/>
</dbReference>
<dbReference type="AlphaFoldDB" id="A0A0G0M1S7"/>
<dbReference type="Gene3D" id="3.40.50.2000">
    <property type="entry name" value="Glycogen Phosphorylase B"/>
    <property type="match status" value="2"/>
</dbReference>